<dbReference type="InterPro" id="IPR009057">
    <property type="entry name" value="Homeodomain-like_sf"/>
</dbReference>
<dbReference type="PRINTS" id="PR00455">
    <property type="entry name" value="HTHTETR"/>
</dbReference>
<dbReference type="PANTHER" id="PTHR43479">
    <property type="entry name" value="ACREF/ENVCD OPERON REPRESSOR-RELATED"/>
    <property type="match status" value="1"/>
</dbReference>
<gene>
    <name evidence="4" type="ORF">DN062_17880</name>
</gene>
<feature type="DNA-binding region" description="H-T-H motif" evidence="2">
    <location>
        <begin position="50"/>
        <end position="69"/>
    </location>
</feature>
<keyword evidence="5" id="KW-1185">Reference proteome</keyword>
<dbReference type="Proteomes" id="UP000250744">
    <property type="component" value="Unassembled WGS sequence"/>
</dbReference>
<dbReference type="Pfam" id="PF00440">
    <property type="entry name" value="TetR_N"/>
    <property type="match status" value="1"/>
</dbReference>
<comment type="caution">
    <text evidence="4">The sequence shown here is derived from an EMBL/GenBank/DDBJ whole genome shotgun (WGS) entry which is preliminary data.</text>
</comment>
<protein>
    <recommendedName>
        <fullName evidence="3">HTH tetR-type domain-containing protein</fullName>
    </recommendedName>
</protein>
<dbReference type="GO" id="GO:0003677">
    <property type="term" value="F:DNA binding"/>
    <property type="evidence" value="ECO:0007669"/>
    <property type="project" value="UniProtKB-UniRule"/>
</dbReference>
<evidence type="ECO:0000313" key="4">
    <source>
        <dbReference type="EMBL" id="RAU16489.1"/>
    </source>
</evidence>
<name>A0A364NH85_9GAMM</name>
<dbReference type="PROSITE" id="PS50977">
    <property type="entry name" value="HTH_TETR_2"/>
    <property type="match status" value="1"/>
</dbReference>
<keyword evidence="1 2" id="KW-0238">DNA-binding</keyword>
<organism evidence="4 5">
    <name type="scientific">Nitrincola tibetensis</name>
    <dbReference type="NCBI Taxonomy" id="2219697"/>
    <lineage>
        <taxon>Bacteria</taxon>
        <taxon>Pseudomonadati</taxon>
        <taxon>Pseudomonadota</taxon>
        <taxon>Gammaproteobacteria</taxon>
        <taxon>Oceanospirillales</taxon>
        <taxon>Oceanospirillaceae</taxon>
        <taxon>Nitrincola</taxon>
    </lineage>
</organism>
<dbReference type="InterPro" id="IPR050624">
    <property type="entry name" value="HTH-type_Tx_Regulator"/>
</dbReference>
<dbReference type="Pfam" id="PF14246">
    <property type="entry name" value="TetR_C_7"/>
    <property type="match status" value="1"/>
</dbReference>
<reference evidence="4 5" key="1">
    <citation type="submission" date="2018-06" db="EMBL/GenBank/DDBJ databases">
        <title>Nitrincola tibetense sp. nov., isolated from Lake XuguoCo on Tibetan Plateau.</title>
        <authorList>
            <person name="Xing P."/>
        </authorList>
    </citation>
    <scope>NUCLEOTIDE SEQUENCE [LARGE SCALE GENOMIC DNA]</scope>
    <source>
        <strain evidence="5">xg18</strain>
    </source>
</reference>
<sequence length="230" mass="25531">MTERNRTLIYLECKVPTNERAGRPVDPSKDLAIICAARRLLFSEGASAVSIEAVAKLAGVSKVTVYARYSNKDELLKAITETETAQLITGLNISPQKQSDVKEALITFGTHLLSFLISNECLHFMRMLGNPGCFPTEAVDQLYATGPQSTHTKLVQWMKDAHQAGLVQIPQPEKSAEMLLGMLFGIDIVRAMYGQPCIRHVDSIPEHVEWVVNQFLRIHSAEDESTFSES</sequence>
<dbReference type="EMBL" id="QKRX01000023">
    <property type="protein sequence ID" value="RAU16489.1"/>
    <property type="molecule type" value="Genomic_DNA"/>
</dbReference>
<dbReference type="PANTHER" id="PTHR43479:SF11">
    <property type="entry name" value="ACREF_ENVCD OPERON REPRESSOR-RELATED"/>
    <property type="match status" value="1"/>
</dbReference>
<evidence type="ECO:0000256" key="1">
    <source>
        <dbReference type="ARBA" id="ARBA00023125"/>
    </source>
</evidence>
<dbReference type="SUPFAM" id="SSF46689">
    <property type="entry name" value="Homeodomain-like"/>
    <property type="match status" value="1"/>
</dbReference>
<accession>A0A364NH85</accession>
<feature type="domain" description="HTH tetR-type" evidence="3">
    <location>
        <begin position="27"/>
        <end position="87"/>
    </location>
</feature>
<dbReference type="OrthoDB" id="8535430at2"/>
<dbReference type="InterPro" id="IPR001647">
    <property type="entry name" value="HTH_TetR"/>
</dbReference>
<dbReference type="AlphaFoldDB" id="A0A364NH85"/>
<proteinExistence type="predicted"/>
<dbReference type="InterPro" id="IPR039536">
    <property type="entry name" value="TetR_C_Proteobacteria"/>
</dbReference>
<dbReference type="Gene3D" id="1.10.357.10">
    <property type="entry name" value="Tetracycline Repressor, domain 2"/>
    <property type="match status" value="1"/>
</dbReference>
<evidence type="ECO:0000313" key="5">
    <source>
        <dbReference type="Proteomes" id="UP000250744"/>
    </source>
</evidence>
<evidence type="ECO:0000259" key="3">
    <source>
        <dbReference type="PROSITE" id="PS50977"/>
    </source>
</evidence>
<evidence type="ECO:0000256" key="2">
    <source>
        <dbReference type="PROSITE-ProRule" id="PRU00335"/>
    </source>
</evidence>